<gene>
    <name evidence="1" type="ORF">HAX54_007359</name>
</gene>
<dbReference type="EMBL" id="JACEIK010001378">
    <property type="protein sequence ID" value="MCD7468851.1"/>
    <property type="molecule type" value="Genomic_DNA"/>
</dbReference>
<evidence type="ECO:0000313" key="1">
    <source>
        <dbReference type="EMBL" id="MCD7468851.1"/>
    </source>
</evidence>
<sequence length="77" mass="8604">MAPAELKGLKEQLKDLLDKSFKYSGIRIGSPTSVNVQQARDILCGRASAPKDISRPNSLIMLIWNPYVAKALKEYQQ</sequence>
<dbReference type="Proteomes" id="UP000823775">
    <property type="component" value="Unassembled WGS sequence"/>
</dbReference>
<proteinExistence type="predicted"/>
<feature type="non-terminal residue" evidence="1">
    <location>
        <position position="77"/>
    </location>
</feature>
<name>A0ABS8TBP6_DATST</name>
<evidence type="ECO:0000313" key="2">
    <source>
        <dbReference type="Proteomes" id="UP000823775"/>
    </source>
</evidence>
<organism evidence="1 2">
    <name type="scientific">Datura stramonium</name>
    <name type="common">Jimsonweed</name>
    <name type="synonym">Common thornapple</name>
    <dbReference type="NCBI Taxonomy" id="4076"/>
    <lineage>
        <taxon>Eukaryota</taxon>
        <taxon>Viridiplantae</taxon>
        <taxon>Streptophyta</taxon>
        <taxon>Embryophyta</taxon>
        <taxon>Tracheophyta</taxon>
        <taxon>Spermatophyta</taxon>
        <taxon>Magnoliopsida</taxon>
        <taxon>eudicotyledons</taxon>
        <taxon>Gunneridae</taxon>
        <taxon>Pentapetalae</taxon>
        <taxon>asterids</taxon>
        <taxon>lamiids</taxon>
        <taxon>Solanales</taxon>
        <taxon>Solanaceae</taxon>
        <taxon>Solanoideae</taxon>
        <taxon>Datureae</taxon>
        <taxon>Datura</taxon>
    </lineage>
</organism>
<comment type="caution">
    <text evidence="1">The sequence shown here is derived from an EMBL/GenBank/DDBJ whole genome shotgun (WGS) entry which is preliminary data.</text>
</comment>
<protein>
    <submittedName>
        <fullName evidence="1">Uncharacterized protein</fullName>
    </submittedName>
</protein>
<accession>A0ABS8TBP6</accession>
<keyword evidence="2" id="KW-1185">Reference proteome</keyword>
<reference evidence="1 2" key="1">
    <citation type="journal article" date="2021" name="BMC Genomics">
        <title>Datura genome reveals duplications of psychoactive alkaloid biosynthetic genes and high mutation rate following tissue culture.</title>
        <authorList>
            <person name="Rajewski A."/>
            <person name="Carter-House D."/>
            <person name="Stajich J."/>
            <person name="Litt A."/>
        </authorList>
    </citation>
    <scope>NUCLEOTIDE SEQUENCE [LARGE SCALE GENOMIC DNA]</scope>
    <source>
        <strain evidence="1">AR-01</strain>
    </source>
</reference>